<accession>D6XAF9</accession>
<dbReference type="eggNOG" id="ENOG5032HSG">
    <property type="taxonomic scope" value="Bacteria"/>
</dbReference>
<dbReference type="AlphaFoldDB" id="D6XAF9"/>
<name>D6XAF9_STRX2</name>
<reference evidence="1" key="1">
    <citation type="submission" date="2009-10" db="EMBL/GenBank/DDBJ databases">
        <title>The genome sequence of Streptomyces sviceus strain ATCC 29083.</title>
        <authorList>
            <consortium name="The Broad Institute Genome Sequencing Platform"/>
            <consortium name="Broad Institute Microbial Sequencing Center"/>
            <person name="Fischbach M."/>
            <person name="Godfrey P."/>
            <person name="Ward D."/>
            <person name="Young S."/>
            <person name="Zeng Q."/>
            <person name="Koehrsen M."/>
            <person name="Alvarado L."/>
            <person name="Berlin A.M."/>
            <person name="Bochicchio J."/>
            <person name="Borenstein D."/>
            <person name="Chapman S.B."/>
            <person name="Chen Z."/>
            <person name="Engels R."/>
            <person name="Freedman E."/>
            <person name="Gellesch M."/>
            <person name="Goldberg J."/>
            <person name="Griggs A."/>
            <person name="Gujja S."/>
            <person name="Heilman E.R."/>
            <person name="Heiman D.I."/>
            <person name="Hepburn T.A."/>
            <person name="Howarth C."/>
            <person name="Jen D."/>
            <person name="Larson L."/>
            <person name="Lewis B."/>
            <person name="Mehta T."/>
            <person name="Park D."/>
            <person name="Pearson M."/>
            <person name="Richards J."/>
            <person name="Roberts A."/>
            <person name="Saif S."/>
            <person name="Shea T.D."/>
            <person name="Shenoy N."/>
            <person name="Sisk P."/>
            <person name="Stolte C."/>
            <person name="Sykes S.N."/>
            <person name="Thomson T."/>
            <person name="Walk T."/>
            <person name="White J."/>
            <person name="Yandava C."/>
            <person name="Straight P."/>
            <person name="Clardy J."/>
            <person name="Hung D."/>
            <person name="Kolter R."/>
            <person name="Mekalanos J."/>
            <person name="Walker S."/>
            <person name="Walsh C.T."/>
            <person name="Wieland-Brown L.C."/>
            <person name="Haas B."/>
            <person name="Nusbaum C."/>
            <person name="Birren B."/>
        </authorList>
    </citation>
    <scope>NUCLEOTIDE SEQUENCE [LARGE SCALE GENOMIC DNA]</scope>
    <source>
        <strain evidence="1">ATCC 29083</strain>
    </source>
</reference>
<dbReference type="HOGENOM" id="CLU_609595_0_0_11"/>
<evidence type="ECO:0000313" key="2">
    <source>
        <dbReference type="Proteomes" id="UP000002785"/>
    </source>
</evidence>
<organism evidence="1 2">
    <name type="scientific">Streptomyces sviceus (strain ATCC 29083 / DSM 924 / JCM 4929 / NBRC 13980 / NCIMB 11184 / NRRL 5439 / UC 5370)</name>
    <dbReference type="NCBI Taxonomy" id="463191"/>
    <lineage>
        <taxon>Bacteria</taxon>
        <taxon>Bacillati</taxon>
        <taxon>Actinomycetota</taxon>
        <taxon>Actinomycetes</taxon>
        <taxon>Kitasatosporales</taxon>
        <taxon>Streptomycetaceae</taxon>
        <taxon>Streptomyces</taxon>
    </lineage>
</organism>
<evidence type="ECO:0000313" key="1">
    <source>
        <dbReference type="EMBL" id="EFH28718.1"/>
    </source>
</evidence>
<dbReference type="Proteomes" id="UP000002785">
    <property type="component" value="Chromosome"/>
</dbReference>
<dbReference type="EMBL" id="CM000951">
    <property type="protein sequence ID" value="EFH28718.1"/>
    <property type="molecule type" value="Genomic_DNA"/>
</dbReference>
<gene>
    <name evidence="1" type="ORF">SSEG_10961</name>
</gene>
<keyword evidence="2" id="KW-1185">Reference proteome</keyword>
<sequence length="449" mass="46608">MWGAADGRLHAVEGGTASAVAEPRILGSLPAPASSLAVLPEAGLVVAADGGDRLLRLAWPGGGAVGVVPMPFRVREVQRATGGQLLVSGHGGEVEIRAEDGRSRLLTPGPVPDVAGPGWIRDSVGVVLPARTTVLPPGIRRWGIGHVCLPAALPPGSEAFTALLTQARDEGLRVLAELAPPGEDTPHGELLRRAYDALEKPVDGLRIGATDRWPEPLLARLRHLLEAYPAAAIVTSGAHPAEVPFGAGHLPLGPPVSVEPRPETVVDPPPAPATASLPPSLRAWALPDALPYPQAALLLALPGCHEVPASLLATTDLAAASLRPLLAARAEQLALRHGRVERVPAGVPGVTAIRRDHAGQSVLCLTSTAAGPVTVRVPVPEATAGTELVEIAHEDPDHPPTAPPRVLRPDADGMVTVEIDTARARWFRIHLRAHPPPDEPADPFAPPAP</sequence>
<proteinExistence type="predicted"/>
<protein>
    <submittedName>
        <fullName evidence="1">Uncharacterized protein</fullName>
    </submittedName>
</protein>